<sequence length="44" mass="4927">LFQQGAISINGEKVSTFDSKIEVSTDDVIKVGKRSWFKVKVINN</sequence>
<protein>
    <recommendedName>
        <fullName evidence="2">RNA-binding S4 domain-containing protein</fullName>
    </recommendedName>
</protein>
<gene>
    <name evidence="1" type="ORF">METZ01_LOCUS302917</name>
</gene>
<organism evidence="1">
    <name type="scientific">marine metagenome</name>
    <dbReference type="NCBI Taxonomy" id="408172"/>
    <lineage>
        <taxon>unclassified sequences</taxon>
        <taxon>metagenomes</taxon>
        <taxon>ecological metagenomes</taxon>
    </lineage>
</organism>
<dbReference type="InterPro" id="IPR036986">
    <property type="entry name" value="S4_RNA-bd_sf"/>
</dbReference>
<feature type="non-terminal residue" evidence="1">
    <location>
        <position position="1"/>
    </location>
</feature>
<evidence type="ECO:0008006" key="2">
    <source>
        <dbReference type="Google" id="ProtNLM"/>
    </source>
</evidence>
<dbReference type="AlphaFoldDB" id="A0A382MM54"/>
<dbReference type="PROSITE" id="PS50889">
    <property type="entry name" value="S4"/>
    <property type="match status" value="1"/>
</dbReference>
<evidence type="ECO:0000313" key="1">
    <source>
        <dbReference type="EMBL" id="SVC50063.1"/>
    </source>
</evidence>
<reference evidence="1" key="1">
    <citation type="submission" date="2018-05" db="EMBL/GenBank/DDBJ databases">
        <authorList>
            <person name="Lanie J.A."/>
            <person name="Ng W.-L."/>
            <person name="Kazmierczak K.M."/>
            <person name="Andrzejewski T.M."/>
            <person name="Davidsen T.M."/>
            <person name="Wayne K.J."/>
            <person name="Tettelin H."/>
            <person name="Glass J.I."/>
            <person name="Rusch D."/>
            <person name="Podicherti R."/>
            <person name="Tsui H.-C.T."/>
            <person name="Winkler M.E."/>
        </authorList>
    </citation>
    <scope>NUCLEOTIDE SEQUENCE</scope>
</reference>
<dbReference type="GO" id="GO:0003723">
    <property type="term" value="F:RNA binding"/>
    <property type="evidence" value="ECO:0007669"/>
    <property type="project" value="InterPro"/>
</dbReference>
<proteinExistence type="predicted"/>
<dbReference type="EMBL" id="UINC01094649">
    <property type="protein sequence ID" value="SVC50063.1"/>
    <property type="molecule type" value="Genomic_DNA"/>
</dbReference>
<accession>A0A382MM54</accession>
<dbReference type="Gene3D" id="3.10.290.10">
    <property type="entry name" value="RNA-binding S4 domain"/>
    <property type="match status" value="1"/>
</dbReference>
<dbReference type="SUPFAM" id="SSF55174">
    <property type="entry name" value="Alpha-L RNA-binding motif"/>
    <property type="match status" value="1"/>
</dbReference>
<name>A0A382MM54_9ZZZZ</name>